<dbReference type="Proteomes" id="UP000509572">
    <property type="component" value="Segment"/>
</dbReference>
<dbReference type="PROSITE" id="PS51161">
    <property type="entry name" value="ATP_CONE"/>
    <property type="match status" value="1"/>
</dbReference>
<dbReference type="NCBIfam" id="NF006732">
    <property type="entry name" value="PRK09263.1"/>
    <property type="match status" value="1"/>
</dbReference>
<feature type="domain" description="Glycine radical" evidence="6">
    <location>
        <begin position="603"/>
        <end position="726"/>
    </location>
</feature>
<keyword evidence="2 5" id="KW-0556">Organic radical</keyword>
<keyword evidence="1 4" id="KW-0547">Nucleotide-binding</keyword>
<dbReference type="Pfam" id="PF13597">
    <property type="entry name" value="NRDD"/>
    <property type="match status" value="1"/>
</dbReference>
<evidence type="ECO:0000313" key="9">
    <source>
        <dbReference type="Proteomes" id="UP000509572"/>
    </source>
</evidence>
<evidence type="ECO:0000256" key="2">
    <source>
        <dbReference type="ARBA" id="ARBA00022818"/>
    </source>
</evidence>
<dbReference type="GO" id="GO:0008998">
    <property type="term" value="F:ribonucleoside-triphosphate reductase (thioredoxin) activity"/>
    <property type="evidence" value="ECO:0007669"/>
    <property type="project" value="InterPro"/>
</dbReference>
<dbReference type="GO" id="GO:0004748">
    <property type="term" value="F:ribonucleoside-diphosphate reductase activity, thioredoxin disulfide as acceptor"/>
    <property type="evidence" value="ECO:0007669"/>
    <property type="project" value="TreeGrafter"/>
</dbReference>
<evidence type="ECO:0000256" key="3">
    <source>
        <dbReference type="ARBA" id="ARBA00022840"/>
    </source>
</evidence>
<evidence type="ECO:0000313" key="8">
    <source>
        <dbReference type="EMBL" id="QKN84737.1"/>
    </source>
</evidence>
<keyword evidence="3 4" id="KW-0067">ATP-binding</keyword>
<dbReference type="InterPro" id="IPR012833">
    <property type="entry name" value="NrdD"/>
</dbReference>
<dbReference type="PANTHER" id="PTHR21075">
    <property type="entry name" value="ANAEROBIC RIBONUCLEOSIDE-TRIPHOSPHATE REDUCTASE"/>
    <property type="match status" value="1"/>
</dbReference>
<feature type="domain" description="ATP-cone" evidence="7">
    <location>
        <begin position="1"/>
        <end position="95"/>
    </location>
</feature>
<accession>A0A6M9Z0W7</accession>
<organism evidence="8 9">
    <name type="scientific">Vibrio phage River4</name>
    <dbReference type="NCBI Taxonomy" id="2736288"/>
    <lineage>
        <taxon>Viruses</taxon>
        <taxon>Duplodnaviria</taxon>
        <taxon>Heunggongvirae</taxon>
        <taxon>Uroviricota</taxon>
        <taxon>Caudoviricetes</taxon>
        <taxon>Demerecviridae</taxon>
        <taxon>Ermolyevavirinae</taxon>
        <taxon>Thalassavirus</taxon>
        <taxon>Thalassavirus river4</taxon>
    </lineage>
</organism>
<keyword evidence="9" id="KW-1185">Reference proteome</keyword>
<dbReference type="InterPro" id="IPR005144">
    <property type="entry name" value="ATP-cone_dom"/>
</dbReference>
<evidence type="ECO:0000259" key="6">
    <source>
        <dbReference type="PROSITE" id="PS51149"/>
    </source>
</evidence>
<dbReference type="PROSITE" id="PS00850">
    <property type="entry name" value="GLY_RADICAL_1"/>
    <property type="match status" value="1"/>
</dbReference>
<dbReference type="Pfam" id="PF03477">
    <property type="entry name" value="ATP-cone"/>
    <property type="match status" value="1"/>
</dbReference>
<dbReference type="EMBL" id="MT448617">
    <property type="protein sequence ID" value="QKN84737.1"/>
    <property type="molecule type" value="Genomic_DNA"/>
</dbReference>
<dbReference type="SUPFAM" id="SSF51998">
    <property type="entry name" value="PFL-like glycyl radical enzymes"/>
    <property type="match status" value="1"/>
</dbReference>
<dbReference type="PANTHER" id="PTHR21075:SF0">
    <property type="entry name" value="ANAEROBIC RIBONUCLEOSIDE-TRIPHOSPHATE REDUCTASE"/>
    <property type="match status" value="1"/>
</dbReference>
<dbReference type="CDD" id="cd01675">
    <property type="entry name" value="RNR_III"/>
    <property type="match status" value="1"/>
</dbReference>
<evidence type="ECO:0000256" key="4">
    <source>
        <dbReference type="PROSITE-ProRule" id="PRU00492"/>
    </source>
</evidence>
<proteinExistence type="predicted"/>
<feature type="modified residue" description="Glycine radical" evidence="5">
    <location>
        <position position="701"/>
    </location>
</feature>
<dbReference type="PROSITE" id="PS51149">
    <property type="entry name" value="GLY_RADICAL_2"/>
    <property type="match status" value="1"/>
</dbReference>
<gene>
    <name evidence="8" type="ORF">RIVER4_75</name>
</gene>
<dbReference type="GO" id="GO:0009265">
    <property type="term" value="P:2'-deoxyribonucleotide biosynthetic process"/>
    <property type="evidence" value="ECO:0007669"/>
    <property type="project" value="TreeGrafter"/>
</dbReference>
<dbReference type="GO" id="GO:0005524">
    <property type="term" value="F:ATP binding"/>
    <property type="evidence" value="ECO:0007669"/>
    <property type="project" value="UniProtKB-UniRule"/>
</dbReference>
<dbReference type="InterPro" id="IPR019777">
    <property type="entry name" value="Form_AcTrfase_GR_CS"/>
</dbReference>
<evidence type="ECO:0000256" key="5">
    <source>
        <dbReference type="PROSITE-ProRule" id="PRU00493"/>
    </source>
</evidence>
<dbReference type="InterPro" id="IPR001150">
    <property type="entry name" value="Gly_radical"/>
</dbReference>
<sequence length="726" mass="82062">MIIIKRDNTRQAFNLHKPYEAAFMAASDAGYDYSDASQIANDTTQLVIHRLQAEAREEVSVYEIEQLVEDTLMSSCWKDVARKYIEYRHDRQQARDLESDLHKNIVGLVDQTNPDILHENANKESTVFHVQRDLLAGEISRHYALNYLLPREVAREHIAGNIHFHDLDYFPMMGMTNCCLVDLEGMLKNGFKMGNAQIESPNSIQTAATVVSQIAAAVASSQYGGTSFDRLDEVLAPYVTKTYDKLYEAEKAKMVRTLTKMGLPVDDVKVIQCAADNAMEITEKAVFDACQTLEYQVNTIYSTNGQTPFLTFGFGMGESWEAKLVQKGILQNRIAGLGKDRTTPVFPKLVFGLRDGLNLKPEDPNYDVKQLALECATKRMYPDILNYDKTVEITGGYKAPMGCRSFLSTWYDENGKETYSGRNNLGVVSLNIPKIALEAQLDYDKFWDLLDNYCEVAHRALQYRLERLSTVKAKSAPIMYMEGALGLHLDGEELVLPHLLKRGASISLGYIGLEEAANAMLGSMIHTYDEPEKQQFALDIVKFLDKKATQWKESEGIGYSIYATPSESLCNRFCKAIVREYGEFEGVTDKGYLTNSFHLDVLKKVNPYDKIDFEAQFIPYSSGGHICYGEFPNMRHNIEALENVWDYSYTRVPYYGTNTPIDECYECSFKGEFNCTSKGFECPNCGNHEPDKCSVTRRVCGYLGNPGTRPFNAGKQSEMTKRVKHL</sequence>
<dbReference type="GO" id="GO:0006260">
    <property type="term" value="P:DNA replication"/>
    <property type="evidence" value="ECO:0007669"/>
    <property type="project" value="InterPro"/>
</dbReference>
<evidence type="ECO:0000259" key="7">
    <source>
        <dbReference type="PROSITE" id="PS51161"/>
    </source>
</evidence>
<dbReference type="NCBIfam" id="TIGR02487">
    <property type="entry name" value="NrdD"/>
    <property type="match status" value="1"/>
</dbReference>
<name>A0A6M9Z0W7_9CAUD</name>
<reference evidence="8 9" key="1">
    <citation type="submission" date="2020-05" db="EMBL/GenBank/DDBJ databases">
        <authorList>
            <person name="Brown Z."/>
            <person name="Glynn A."/>
            <person name="Broussard G.W."/>
        </authorList>
    </citation>
    <scope>NUCLEOTIDE SEQUENCE [LARGE SCALE GENOMIC DNA]</scope>
</reference>
<evidence type="ECO:0000256" key="1">
    <source>
        <dbReference type="ARBA" id="ARBA00022741"/>
    </source>
</evidence>
<dbReference type="Gene3D" id="3.20.70.20">
    <property type="match status" value="1"/>
</dbReference>
<protein>
    <submittedName>
        <fullName evidence="8">Uncharacterized protein</fullName>
    </submittedName>
</protein>